<dbReference type="InterPro" id="IPR001322">
    <property type="entry name" value="Lamin_tail_dom"/>
</dbReference>
<dbReference type="InterPro" id="IPR036415">
    <property type="entry name" value="Lamin_tail_dom_sf"/>
</dbReference>
<dbReference type="OrthoDB" id="219915at2"/>
<dbReference type="GO" id="GO:0004553">
    <property type="term" value="F:hydrolase activity, hydrolyzing O-glycosyl compounds"/>
    <property type="evidence" value="ECO:0007669"/>
    <property type="project" value="InterPro"/>
</dbReference>
<dbReference type="KEGG" id="amob:HG15A2_27610"/>
<dbReference type="SUPFAM" id="SSF74853">
    <property type="entry name" value="Lamin A/C globular tail domain"/>
    <property type="match status" value="1"/>
</dbReference>
<dbReference type="InterPro" id="IPR018247">
    <property type="entry name" value="EF_Hand_1_Ca_BS"/>
</dbReference>
<dbReference type="Pfam" id="PF00404">
    <property type="entry name" value="Dockerin_1"/>
    <property type="match status" value="1"/>
</dbReference>
<dbReference type="EMBL" id="CP036263">
    <property type="protein sequence ID" value="QDS99438.1"/>
    <property type="molecule type" value="Genomic_DNA"/>
</dbReference>
<dbReference type="Proteomes" id="UP000319852">
    <property type="component" value="Chromosome"/>
</dbReference>
<dbReference type="Pfam" id="PF00932">
    <property type="entry name" value="LTD"/>
    <property type="match status" value="1"/>
</dbReference>
<sequence>MFYRLSLLFNPTSAAVDVGGWYLSDASSDLLKFQIPNGTVIAAEAYLVFDESDFNPNPSAPGLKDFALSNEGDQVYLTWATAGVMKGLEDMVDFGETLTGESLGRLPNGSGPLTSLGSNLLSSANVVADFDNSGSVDSGDLAAWQAGLGTANASLTDGDANGDGDVEGADFLAWQSEFVTSSSIGAFVSTGYVDETGAEPLQASLQAGQASKAELVDLVISMQAVSKTSEGALFPLEPFSTPETANLATPEQHPQTSAPLIKEVASTPKESDAAPAEQQWLTEELLEEVFS</sequence>
<dbReference type="PROSITE" id="PS00018">
    <property type="entry name" value="EF_HAND_1"/>
    <property type="match status" value="2"/>
</dbReference>
<reference evidence="2 3" key="1">
    <citation type="submission" date="2019-02" db="EMBL/GenBank/DDBJ databases">
        <title>Deep-cultivation of Planctomycetes and their phenomic and genomic characterization uncovers novel biology.</title>
        <authorList>
            <person name="Wiegand S."/>
            <person name="Jogler M."/>
            <person name="Boedeker C."/>
            <person name="Pinto D."/>
            <person name="Vollmers J."/>
            <person name="Rivas-Marin E."/>
            <person name="Kohn T."/>
            <person name="Peeters S.H."/>
            <person name="Heuer A."/>
            <person name="Rast P."/>
            <person name="Oberbeckmann S."/>
            <person name="Bunk B."/>
            <person name="Jeske O."/>
            <person name="Meyerdierks A."/>
            <person name="Storesund J.E."/>
            <person name="Kallscheuer N."/>
            <person name="Luecker S."/>
            <person name="Lage O.M."/>
            <person name="Pohl T."/>
            <person name="Merkel B.J."/>
            <person name="Hornburger P."/>
            <person name="Mueller R.-W."/>
            <person name="Bruemmer F."/>
            <person name="Labrenz M."/>
            <person name="Spormann A.M."/>
            <person name="Op den Camp H."/>
            <person name="Overmann J."/>
            <person name="Amann R."/>
            <person name="Jetten M.S.M."/>
            <person name="Mascher T."/>
            <person name="Medema M.H."/>
            <person name="Devos D.P."/>
            <person name="Kaster A.-K."/>
            <person name="Ovreas L."/>
            <person name="Rohde M."/>
            <person name="Galperin M.Y."/>
            <person name="Jogler C."/>
        </authorList>
    </citation>
    <scope>NUCLEOTIDE SEQUENCE [LARGE SCALE GENOMIC DNA]</scope>
    <source>
        <strain evidence="2 3">HG15A2</strain>
    </source>
</reference>
<name>A0A517MX31_9BACT</name>
<dbReference type="AlphaFoldDB" id="A0A517MX31"/>
<proteinExistence type="predicted"/>
<keyword evidence="3" id="KW-1185">Reference proteome</keyword>
<evidence type="ECO:0000313" key="3">
    <source>
        <dbReference type="Proteomes" id="UP000319852"/>
    </source>
</evidence>
<evidence type="ECO:0000259" key="1">
    <source>
        <dbReference type="Pfam" id="PF00932"/>
    </source>
</evidence>
<gene>
    <name evidence="2" type="ORF">HG15A2_27610</name>
</gene>
<protein>
    <recommendedName>
        <fullName evidence="1">LTD domain-containing protein</fullName>
    </recommendedName>
</protein>
<feature type="domain" description="LTD" evidence="1">
    <location>
        <begin position="8"/>
        <end position="84"/>
    </location>
</feature>
<organism evidence="2 3">
    <name type="scientific">Adhaeretor mobilis</name>
    <dbReference type="NCBI Taxonomy" id="1930276"/>
    <lineage>
        <taxon>Bacteria</taxon>
        <taxon>Pseudomonadati</taxon>
        <taxon>Planctomycetota</taxon>
        <taxon>Planctomycetia</taxon>
        <taxon>Pirellulales</taxon>
        <taxon>Lacipirellulaceae</taxon>
        <taxon>Adhaeretor</taxon>
    </lineage>
</organism>
<dbReference type="InterPro" id="IPR002105">
    <property type="entry name" value="Dockerin_1_rpt"/>
</dbReference>
<accession>A0A517MX31</accession>
<evidence type="ECO:0000313" key="2">
    <source>
        <dbReference type="EMBL" id="QDS99438.1"/>
    </source>
</evidence>
<dbReference type="GO" id="GO:0000272">
    <property type="term" value="P:polysaccharide catabolic process"/>
    <property type="evidence" value="ECO:0007669"/>
    <property type="project" value="InterPro"/>
</dbReference>
<dbReference type="RefSeq" id="WP_145060663.1">
    <property type="nucleotide sequence ID" value="NZ_CP036263.1"/>
</dbReference>